<feature type="transmembrane region" description="Helical" evidence="1">
    <location>
        <begin position="270"/>
        <end position="290"/>
    </location>
</feature>
<dbReference type="PROSITE" id="PS50883">
    <property type="entry name" value="EAL"/>
    <property type="match status" value="1"/>
</dbReference>
<feature type="domain" description="PAS" evidence="2">
    <location>
        <begin position="434"/>
        <end position="505"/>
    </location>
</feature>
<dbReference type="Gene3D" id="3.30.70.270">
    <property type="match status" value="1"/>
</dbReference>
<evidence type="ECO:0000259" key="4">
    <source>
        <dbReference type="PROSITE" id="PS50883"/>
    </source>
</evidence>
<feature type="transmembrane region" description="Helical" evidence="1">
    <location>
        <begin position="239"/>
        <end position="258"/>
    </location>
</feature>
<protein>
    <submittedName>
        <fullName evidence="5">EAL domain-containing protein</fullName>
    </submittedName>
</protein>
<dbReference type="CDD" id="cd00130">
    <property type="entry name" value="PAS"/>
    <property type="match status" value="1"/>
</dbReference>
<evidence type="ECO:0000256" key="1">
    <source>
        <dbReference type="SAM" id="Phobius"/>
    </source>
</evidence>
<dbReference type="InterPro" id="IPR001633">
    <property type="entry name" value="EAL_dom"/>
</dbReference>
<feature type="transmembrane region" description="Helical" evidence="1">
    <location>
        <begin position="12"/>
        <end position="33"/>
    </location>
</feature>
<dbReference type="SMART" id="SM00052">
    <property type="entry name" value="EAL"/>
    <property type="match status" value="1"/>
</dbReference>
<dbReference type="Pfam" id="PF08447">
    <property type="entry name" value="PAS_3"/>
    <property type="match status" value="1"/>
</dbReference>
<dbReference type="Pfam" id="PF13188">
    <property type="entry name" value="PAS_8"/>
    <property type="match status" value="1"/>
</dbReference>
<dbReference type="InterPro" id="IPR000014">
    <property type="entry name" value="PAS"/>
</dbReference>
<dbReference type="Gene3D" id="3.20.20.450">
    <property type="entry name" value="EAL domain"/>
    <property type="match status" value="1"/>
</dbReference>
<dbReference type="InterPro" id="IPR035919">
    <property type="entry name" value="EAL_sf"/>
</dbReference>
<dbReference type="InterPro" id="IPR000160">
    <property type="entry name" value="GGDEF_dom"/>
</dbReference>
<organism evidence="5 6">
    <name type="scientific">Dyella lipolytica</name>
    <dbReference type="NCBI Taxonomy" id="1867835"/>
    <lineage>
        <taxon>Bacteria</taxon>
        <taxon>Pseudomonadati</taxon>
        <taxon>Pseudomonadota</taxon>
        <taxon>Gammaproteobacteria</taxon>
        <taxon>Lysobacterales</taxon>
        <taxon>Rhodanobacteraceae</taxon>
        <taxon>Dyella</taxon>
    </lineage>
</organism>
<accession>A0ABW8IWW4</accession>
<evidence type="ECO:0000259" key="3">
    <source>
        <dbReference type="PROSITE" id="PS50113"/>
    </source>
</evidence>
<sequence>MTNAPPKVPSQRTIVVFGSLTAVMLLVVLINGLRSNLASQLSESSHRVNEVALNVAQMMRTPLRASANAVTFVAEESGRFQRTAPEQSDVLLKDIVAEILRRQPQILSINFIDTSTPGQASSPPGPESGAWTSCDIYIPSAEKTLCFGAIAKTPRGWTLPIAASVGEHRWITEDIQIAALKRSVANVPNTDDVFFEVVDGHGGVIAQGGNLDAAGAAAHDLGEPWWVQKVFRLHTSTPLRATAAVGLYPFTAVAGMTYPTALAPWRKQVAAAALLYFFYLLAFVYLLRVMTRSARMQRYYIQSLQAKSVDLHTAQRVGRTAIWKLSDHAKGFECTDEGEEIFGLPHGQTTASTKEFLALVLPSDRPLLINHLKTAWKSSEPLRAEFHIKRADGSVRRLSAGGQVVTDAAGTKRMTGTVVDVTEQWEARQQQAESEHRFRSLFEHNPLPFWVFDASSLRFLEVNDAAVRAYGYTREEFLAMTIMDIRDPEDHAKVAEDLASPREARHPAKVWTHKTKEGKSIDVRIHTADIAFNGCPARLILAEDVTSHLAGERELAYLASHDLITRLPNQHALIGWMDGLIAQNSAFDVAYLQLLGMDAIADTFGINVSAGILQAVAERLMRLIGDGEFLATVTHEAFVLAATSGHLTYAKLQAAAHCVTEPLYYKDTQHQIDVVIGVASHPQDGVESDVLFGRAALASHAHLRSDRSIHYFDPSIAKNSREKLHFAASLKRAVKRHEFEMHFQPMTNYPDMRVIGLEALIRWPQEDGTLISPTDFIPICEESGLILPLGKWVLNQVAKASRELKDAGFDNLPISINISPTELRSNDLVANLRAVREAYSLGNNAIHIELTESSLIEHRDKAVAVMKQLRSDGFAVALDDFGTGFSSLSYLRDLPIDMLKIDQAFIRNVDWDVRSATICDAIIALGKSLKIRVIAEGIERSSQYRWLYQHGCDGAQGFYLGKPERLSAFLARRTPEKSRAP</sequence>
<dbReference type="InterPro" id="IPR043128">
    <property type="entry name" value="Rev_trsase/Diguanyl_cyclase"/>
</dbReference>
<proteinExistence type="predicted"/>
<dbReference type="Gene3D" id="3.30.450.20">
    <property type="entry name" value="PAS domain"/>
    <property type="match status" value="2"/>
</dbReference>
<dbReference type="InterPro" id="IPR029787">
    <property type="entry name" value="Nucleotide_cyclase"/>
</dbReference>
<dbReference type="RefSeq" id="WP_284397468.1">
    <property type="nucleotide sequence ID" value="NZ_BSNQ01000003.1"/>
</dbReference>
<dbReference type="Pfam" id="PF00990">
    <property type="entry name" value="GGDEF"/>
    <property type="match status" value="1"/>
</dbReference>
<reference evidence="5 6" key="1">
    <citation type="submission" date="2020-10" db="EMBL/GenBank/DDBJ databases">
        <title>Phylogeny of dyella-like bacteria.</title>
        <authorList>
            <person name="Fu J."/>
        </authorList>
    </citation>
    <scope>NUCLEOTIDE SEQUENCE [LARGE SCALE GENOMIC DNA]</scope>
    <source>
        <strain evidence="5 6">DHOB07</strain>
    </source>
</reference>
<gene>
    <name evidence="5" type="ORF">ISP13_07800</name>
</gene>
<dbReference type="SUPFAM" id="SSF55785">
    <property type="entry name" value="PYP-like sensor domain (PAS domain)"/>
    <property type="match status" value="2"/>
</dbReference>
<dbReference type="PANTHER" id="PTHR44757:SF2">
    <property type="entry name" value="BIOFILM ARCHITECTURE MAINTENANCE PROTEIN MBAA"/>
    <property type="match status" value="1"/>
</dbReference>
<dbReference type="SMART" id="SM00091">
    <property type="entry name" value="PAS"/>
    <property type="match status" value="1"/>
</dbReference>
<dbReference type="PROSITE" id="PS50113">
    <property type="entry name" value="PAC"/>
    <property type="match status" value="1"/>
</dbReference>
<dbReference type="InterPro" id="IPR013655">
    <property type="entry name" value="PAS_fold_3"/>
</dbReference>
<keyword evidence="1" id="KW-0472">Membrane</keyword>
<dbReference type="SUPFAM" id="SSF141868">
    <property type="entry name" value="EAL domain-like"/>
    <property type="match status" value="1"/>
</dbReference>
<dbReference type="InterPro" id="IPR035965">
    <property type="entry name" value="PAS-like_dom_sf"/>
</dbReference>
<dbReference type="CDD" id="cd01948">
    <property type="entry name" value="EAL"/>
    <property type="match status" value="1"/>
</dbReference>
<keyword evidence="1" id="KW-0812">Transmembrane</keyword>
<feature type="domain" description="PAC" evidence="3">
    <location>
        <begin position="382"/>
        <end position="433"/>
    </location>
</feature>
<dbReference type="SMART" id="SM00267">
    <property type="entry name" value="GGDEF"/>
    <property type="match status" value="1"/>
</dbReference>
<name>A0ABW8IWW4_9GAMM</name>
<dbReference type="Pfam" id="PF00563">
    <property type="entry name" value="EAL"/>
    <property type="match status" value="1"/>
</dbReference>
<comment type="caution">
    <text evidence="5">The sequence shown here is derived from an EMBL/GenBank/DDBJ whole genome shotgun (WGS) entry which is preliminary data.</text>
</comment>
<dbReference type="NCBIfam" id="TIGR00229">
    <property type="entry name" value="sensory_box"/>
    <property type="match status" value="1"/>
</dbReference>
<dbReference type="Proteomes" id="UP001620405">
    <property type="component" value="Unassembled WGS sequence"/>
</dbReference>
<dbReference type="PANTHER" id="PTHR44757">
    <property type="entry name" value="DIGUANYLATE CYCLASE DGCP"/>
    <property type="match status" value="1"/>
</dbReference>
<keyword evidence="6" id="KW-1185">Reference proteome</keyword>
<dbReference type="SUPFAM" id="SSF55073">
    <property type="entry name" value="Nucleotide cyclase"/>
    <property type="match status" value="1"/>
</dbReference>
<evidence type="ECO:0000313" key="5">
    <source>
        <dbReference type="EMBL" id="MFK2873434.1"/>
    </source>
</evidence>
<dbReference type="Gene3D" id="2.10.70.100">
    <property type="match status" value="1"/>
</dbReference>
<dbReference type="EMBL" id="JADIKG010000011">
    <property type="protein sequence ID" value="MFK2873434.1"/>
    <property type="molecule type" value="Genomic_DNA"/>
</dbReference>
<keyword evidence="1" id="KW-1133">Transmembrane helix</keyword>
<feature type="domain" description="EAL" evidence="4">
    <location>
        <begin position="723"/>
        <end position="977"/>
    </location>
</feature>
<dbReference type="InterPro" id="IPR000700">
    <property type="entry name" value="PAS-assoc_C"/>
</dbReference>
<evidence type="ECO:0000313" key="6">
    <source>
        <dbReference type="Proteomes" id="UP001620405"/>
    </source>
</evidence>
<evidence type="ECO:0000259" key="2">
    <source>
        <dbReference type="PROSITE" id="PS50112"/>
    </source>
</evidence>
<dbReference type="InterPro" id="IPR052155">
    <property type="entry name" value="Biofilm_reg_signaling"/>
</dbReference>
<dbReference type="PROSITE" id="PS50112">
    <property type="entry name" value="PAS"/>
    <property type="match status" value="1"/>
</dbReference>